<comment type="subcellular location">
    <subcellularLocation>
        <location evidence="3">Cytoplasm</location>
    </subcellularLocation>
    <subcellularLocation>
        <location evidence="2">Endoplasmic reticulum</location>
    </subcellularLocation>
    <subcellularLocation>
        <location evidence="1">Golgi apparatus</location>
        <location evidence="1">cis-Golgi network</location>
    </subcellularLocation>
</comment>
<evidence type="ECO:0000259" key="12">
    <source>
        <dbReference type="Pfam" id="PF19533"/>
    </source>
</evidence>
<dbReference type="InterPro" id="IPR026147">
    <property type="entry name" value="Rab3GAP1_conserved"/>
</dbReference>
<feature type="domain" description="Rab3GAP catalytic subunit C-terminal" evidence="12">
    <location>
        <begin position="1002"/>
        <end position="1210"/>
    </location>
</feature>
<feature type="compositionally biased region" description="Acidic residues" evidence="10">
    <location>
        <begin position="1"/>
        <end position="13"/>
    </location>
</feature>
<dbReference type="PANTHER" id="PTHR21422">
    <property type="entry name" value="RAB3 GTPASE-ACTIVATING PROTEIN CATALYTIC SUBUNIT"/>
    <property type="match status" value="1"/>
</dbReference>
<comment type="similarity">
    <text evidence="4">Belongs to the Rab3-GAP catalytic subunit family.</text>
</comment>
<keyword evidence="9" id="KW-0333">Golgi apparatus</keyword>
<organism evidence="13 14">
    <name type="scientific">Lipotes vexillifer</name>
    <name type="common">Yangtze river dolphin</name>
    <dbReference type="NCBI Taxonomy" id="118797"/>
    <lineage>
        <taxon>Eukaryota</taxon>
        <taxon>Metazoa</taxon>
        <taxon>Chordata</taxon>
        <taxon>Craniata</taxon>
        <taxon>Vertebrata</taxon>
        <taxon>Euteleostomi</taxon>
        <taxon>Mammalia</taxon>
        <taxon>Eutheria</taxon>
        <taxon>Laurasiatheria</taxon>
        <taxon>Artiodactyla</taxon>
        <taxon>Whippomorpha</taxon>
        <taxon>Cetacea</taxon>
        <taxon>Odontoceti</taxon>
        <taxon>Lipotidae</taxon>
        <taxon>Lipotes</taxon>
    </lineage>
</organism>
<dbReference type="Pfam" id="PF13890">
    <property type="entry name" value="Rab3-GTPase_cat"/>
    <property type="match status" value="1"/>
</dbReference>
<evidence type="ECO:0000256" key="6">
    <source>
        <dbReference type="ARBA" id="ARBA00022468"/>
    </source>
</evidence>
<feature type="compositionally biased region" description="Basic and acidic residues" evidence="10">
    <location>
        <begin position="782"/>
        <end position="795"/>
    </location>
</feature>
<dbReference type="InterPro" id="IPR045698">
    <property type="entry name" value="Rab3GAP1_C"/>
</dbReference>
<evidence type="ECO:0000256" key="3">
    <source>
        <dbReference type="ARBA" id="ARBA00004496"/>
    </source>
</evidence>
<dbReference type="GO" id="GO:0005794">
    <property type="term" value="C:Golgi apparatus"/>
    <property type="evidence" value="ECO:0007669"/>
    <property type="project" value="UniProtKB-SubCell"/>
</dbReference>
<keyword evidence="7" id="KW-0963">Cytoplasm</keyword>
<dbReference type="OrthoDB" id="17346at2759"/>
<dbReference type="AlphaFoldDB" id="A0A340XXN4"/>
<evidence type="ECO:0000256" key="4">
    <source>
        <dbReference type="ARBA" id="ARBA00008856"/>
    </source>
</evidence>
<name>A0A340XXN4_LIPVE</name>
<dbReference type="RefSeq" id="XP_007464069.1">
    <property type="nucleotide sequence ID" value="XM_007464007.1"/>
</dbReference>
<evidence type="ECO:0000256" key="7">
    <source>
        <dbReference type="ARBA" id="ARBA00022490"/>
    </source>
</evidence>
<dbReference type="GeneID" id="103089467"/>
<evidence type="ECO:0000256" key="10">
    <source>
        <dbReference type="SAM" id="MobiDB-lite"/>
    </source>
</evidence>
<evidence type="ECO:0000256" key="9">
    <source>
        <dbReference type="ARBA" id="ARBA00023034"/>
    </source>
</evidence>
<dbReference type="STRING" id="118797.A0A340XXN4"/>
<dbReference type="InterPro" id="IPR045700">
    <property type="entry name" value="Rab3GAP1"/>
</dbReference>
<feature type="region of interest" description="Disordered" evidence="10">
    <location>
        <begin position="754"/>
        <end position="801"/>
    </location>
</feature>
<reference evidence="14" key="1">
    <citation type="submission" date="2025-08" db="UniProtKB">
        <authorList>
            <consortium name="RefSeq"/>
        </authorList>
    </citation>
    <scope>IDENTIFICATION</scope>
</reference>
<evidence type="ECO:0000313" key="13">
    <source>
        <dbReference type="Proteomes" id="UP000265300"/>
    </source>
</evidence>
<dbReference type="Pfam" id="PF19533">
    <property type="entry name" value="Rab3-GAP_cat_C"/>
    <property type="match status" value="1"/>
</dbReference>
<evidence type="ECO:0000256" key="2">
    <source>
        <dbReference type="ARBA" id="ARBA00004240"/>
    </source>
</evidence>
<proteinExistence type="inferred from homology"/>
<feature type="compositionally biased region" description="Polar residues" evidence="10">
    <location>
        <begin position="16"/>
        <end position="33"/>
    </location>
</feature>
<sequence length="1210" mass="135051">MAADSEPESEVFEITDFTTASEWESIDSPNPDATSAGKVRPVGPGLRLLPAVVGRKPLLRLASDQPRPAHISQTPEEFSFLRSPATLLRPLVLSLLPARRNSSQATTSVPAFFSVNCKLVYITITDPFEWDPNEGPPARCPWSQQKETEFGSEAKESVVLGSKYGQVQGCFIGPHGEGRGSEGAARELSVGRSVSAHGSPPPSWAECRARRFCARPRTEVQVPLFPTGSSGLKGRVGSRCPRPAVSERDWTQHRGKERNFKIIGSSLEFPGDPGIFTSGTWEEKSDEISFADFKFSVTHHYLVQESPDKEGKDEVLEDVIPQSMQDLLCMNNDFPPRAHCLVRWYGLREFVVIAPAANNDAVLSESKCNLLLSSVSVALGNTGCQVPLFVQIHQKWRRTYVGECQGPGVRTDFEMVHLRKVPNQYTHLSGLLDIFKSKIGCTLTPLPPVSIAIRFTYVLQDWQQYFWPQQPPDIDALVGGEVGGLEFGKLPFGACEDPISELHLATTWPHLTEGIIVDNDVYSDLDPIQAPHWSVRVRKADNPQCLLGDFVTEFFKICRRKESTDEILGRSTFEEEGREVADITHALSKLTEPAPVPIHKLSVSNMVHTAKKKIRKQRGVEESPLNNDVLNTILLFLFPDAASEKPLDGTSSIDNSNPPLESEEYNLYNQFKSAPSDSLTYKLALCLCMINFYHGGLKGVAHLWQEFVLEMRFRWENSFLIPGLASGPPDLRCCLLHQKLQMLNCCIERKKARDEGRKTSPSDNVTNTGDAGKSGDQLGPDNLKDMDKERGEVGKSWDSWSDSEEEFFECLSDTEELKGNGQESGKKGGPKEMASLKPEGRLHQHGKLTLLHNGEPLYIPVTQEPAPMTEDLLEEQSEVLAKLGTSAEGAHLRARMQSACLLSDMESFKAANPGCFLEDFVRWYSPRDYIEEEVIDEKGNMVLKGELSARMKIPSNMWVEAWETAKPIPARRQRRLFDDTREAEKVLHYLAVQKPADLARHLLPCVIHAAILKVKEEESLENISSVKKIIKQIISHSSKVLHFPNPEDKKLEEIIHQITNVEAIIARARSLKAKFGTEKCEQEEEKEDLERFVSCLLEQPEVLVVGAGRGHAGRIIHKLFVNAQRLTESSDEAAAMAPPEEDLKRMVPPEEKKQNLAADFPPAAGRELILRTTVPRPAPYSRALPQRMYSVLTKEDFRLAGAFSSDTSFF</sequence>
<accession>A0A340XXN4</accession>
<dbReference type="Proteomes" id="UP000265300">
    <property type="component" value="Unplaced"/>
</dbReference>
<dbReference type="PANTHER" id="PTHR21422:SF9">
    <property type="entry name" value="RAB3 GTPASE-ACTIVATING PROTEIN CATALYTIC SUBUNIT"/>
    <property type="match status" value="1"/>
</dbReference>
<dbReference type="KEGG" id="lve:103089467"/>
<evidence type="ECO:0000259" key="11">
    <source>
        <dbReference type="Pfam" id="PF13890"/>
    </source>
</evidence>
<evidence type="ECO:0000256" key="8">
    <source>
        <dbReference type="ARBA" id="ARBA00022824"/>
    </source>
</evidence>
<dbReference type="GO" id="GO:0005783">
    <property type="term" value="C:endoplasmic reticulum"/>
    <property type="evidence" value="ECO:0007669"/>
    <property type="project" value="UniProtKB-SubCell"/>
</dbReference>
<gene>
    <name evidence="14" type="primary">RAB3GAP1</name>
</gene>
<evidence type="ECO:0000256" key="1">
    <source>
        <dbReference type="ARBA" id="ARBA00004222"/>
    </source>
</evidence>
<keyword evidence="6" id="KW-0343">GTPase activation</keyword>
<keyword evidence="8" id="KW-0256">Endoplasmic reticulum</keyword>
<dbReference type="GO" id="GO:0005096">
    <property type="term" value="F:GTPase activator activity"/>
    <property type="evidence" value="ECO:0007669"/>
    <property type="project" value="UniProtKB-KW"/>
</dbReference>
<feature type="domain" description="Rab3GAP catalytic subunit conserved" evidence="11">
    <location>
        <begin position="837"/>
        <end position="990"/>
    </location>
</feature>
<protein>
    <recommendedName>
        <fullName evidence="5">Rab3 GTPase-activating protein catalytic subunit</fullName>
    </recommendedName>
</protein>
<dbReference type="CTD" id="22930"/>
<evidence type="ECO:0000313" key="14">
    <source>
        <dbReference type="RefSeq" id="XP_007464069.1"/>
    </source>
</evidence>
<feature type="region of interest" description="Disordered" evidence="10">
    <location>
        <begin position="224"/>
        <end position="248"/>
    </location>
</feature>
<dbReference type="InParanoid" id="A0A340XXN4"/>
<dbReference type="FunCoup" id="A0A340XXN4">
    <property type="interactions" value="3823"/>
</dbReference>
<keyword evidence="13" id="KW-1185">Reference proteome</keyword>
<evidence type="ECO:0000256" key="5">
    <source>
        <dbReference type="ARBA" id="ARBA00015817"/>
    </source>
</evidence>
<feature type="region of interest" description="Disordered" evidence="10">
    <location>
        <begin position="1"/>
        <end position="41"/>
    </location>
</feature>